<comment type="caution">
    <text evidence="7">The sequence shown here is derived from an EMBL/GenBank/DDBJ whole genome shotgun (WGS) entry which is preliminary data.</text>
</comment>
<dbReference type="AlphaFoldDB" id="A0A512DRG9"/>
<dbReference type="InterPro" id="IPR022973">
    <property type="entry name" value="Ribosomal_uL10_bac"/>
</dbReference>
<dbReference type="HAMAP" id="MF_00362">
    <property type="entry name" value="Ribosomal_uL10"/>
    <property type="match status" value="1"/>
</dbReference>
<proteinExistence type="inferred from homology"/>
<dbReference type="SUPFAM" id="SSF160369">
    <property type="entry name" value="Ribosomal protein L10-like"/>
    <property type="match status" value="1"/>
</dbReference>
<gene>
    <name evidence="6 7" type="primary">rplJ</name>
    <name evidence="7" type="ORF">SAE02_32390</name>
</gene>
<evidence type="ECO:0000256" key="3">
    <source>
        <dbReference type="ARBA" id="ARBA00022980"/>
    </source>
</evidence>
<sequence>MDRTQKEETVAALHAALQETGLVVVTQQSGMTVAEVTDLRRKMRAAGASFKVTKNRLARIALKGTQFEGLDGLFKGPTAVAYSKDPVAAAKVAADYAKGNDKFKIVGGSLGTQNLDVEGVKALASLPSLDELRGKLLGMIQTPATRIAGILQAPGAQLARVLAAHAAKDDSATEQGEAA</sequence>
<evidence type="ECO:0000313" key="7">
    <source>
        <dbReference type="EMBL" id="GEO39091.1"/>
    </source>
</evidence>
<dbReference type="GO" id="GO:0070180">
    <property type="term" value="F:large ribosomal subunit rRNA binding"/>
    <property type="evidence" value="ECO:0007669"/>
    <property type="project" value="UniProtKB-UniRule"/>
</dbReference>
<dbReference type="Gene3D" id="3.30.70.1730">
    <property type="match status" value="1"/>
</dbReference>
<accession>A0A512DRG9</accession>
<evidence type="ECO:0000256" key="4">
    <source>
        <dbReference type="ARBA" id="ARBA00023274"/>
    </source>
</evidence>
<dbReference type="Gene3D" id="6.10.250.290">
    <property type="match status" value="1"/>
</dbReference>
<evidence type="ECO:0000313" key="8">
    <source>
        <dbReference type="Proteomes" id="UP000321523"/>
    </source>
</evidence>
<comment type="subunit">
    <text evidence="6">Part of the ribosomal stalk of the 50S ribosomal subunit. The N-terminus interacts with L11 and the large rRNA to form the base of the stalk. The C-terminus forms an elongated spine to which L12 dimers bind in a sequential fashion forming a multimeric L10(L12)X complex.</text>
</comment>
<dbReference type="GO" id="GO:1990904">
    <property type="term" value="C:ribonucleoprotein complex"/>
    <property type="evidence" value="ECO:0007669"/>
    <property type="project" value="UniProtKB-KW"/>
</dbReference>
<dbReference type="Proteomes" id="UP000321523">
    <property type="component" value="Unassembled WGS sequence"/>
</dbReference>
<evidence type="ECO:0000256" key="6">
    <source>
        <dbReference type="HAMAP-Rule" id="MF_00362"/>
    </source>
</evidence>
<dbReference type="GO" id="GO:0005840">
    <property type="term" value="C:ribosome"/>
    <property type="evidence" value="ECO:0007669"/>
    <property type="project" value="UniProtKB-KW"/>
</dbReference>
<comment type="similarity">
    <text evidence="2 6">Belongs to the universal ribosomal protein uL10 family.</text>
</comment>
<dbReference type="RefSeq" id="WP_044433525.1">
    <property type="nucleotide sequence ID" value="NZ_BJYZ01000013.1"/>
</dbReference>
<keyword evidence="6" id="KW-0694">RNA-binding</keyword>
<dbReference type="InterPro" id="IPR043141">
    <property type="entry name" value="Ribosomal_uL10-like_sf"/>
</dbReference>
<keyword evidence="4 6" id="KW-0687">Ribonucleoprotein</keyword>
<protein>
    <recommendedName>
        <fullName evidence="5 6">Large ribosomal subunit protein uL10</fullName>
    </recommendedName>
</protein>
<organism evidence="7 8">
    <name type="scientific">Skermanella aerolata</name>
    <dbReference type="NCBI Taxonomy" id="393310"/>
    <lineage>
        <taxon>Bacteria</taxon>
        <taxon>Pseudomonadati</taxon>
        <taxon>Pseudomonadota</taxon>
        <taxon>Alphaproteobacteria</taxon>
        <taxon>Rhodospirillales</taxon>
        <taxon>Azospirillaceae</taxon>
        <taxon>Skermanella</taxon>
    </lineage>
</organism>
<dbReference type="EMBL" id="BJYZ01000013">
    <property type="protein sequence ID" value="GEO39091.1"/>
    <property type="molecule type" value="Genomic_DNA"/>
</dbReference>
<dbReference type="CDD" id="cd05797">
    <property type="entry name" value="Ribosomal_L10"/>
    <property type="match status" value="1"/>
</dbReference>
<dbReference type="GO" id="GO:0006412">
    <property type="term" value="P:translation"/>
    <property type="evidence" value="ECO:0007669"/>
    <property type="project" value="UniProtKB-UniRule"/>
</dbReference>
<dbReference type="NCBIfam" id="NF000955">
    <property type="entry name" value="PRK00099.1-1"/>
    <property type="match status" value="1"/>
</dbReference>
<keyword evidence="3 6" id="KW-0689">Ribosomal protein</keyword>
<dbReference type="Pfam" id="PF00466">
    <property type="entry name" value="Ribosomal_L10"/>
    <property type="match status" value="1"/>
</dbReference>
<dbReference type="PANTHER" id="PTHR11560">
    <property type="entry name" value="39S RIBOSOMAL PROTEIN L10, MITOCHONDRIAL"/>
    <property type="match status" value="1"/>
</dbReference>
<reference evidence="7 8" key="1">
    <citation type="submission" date="2019-07" db="EMBL/GenBank/DDBJ databases">
        <title>Whole genome shotgun sequence of Skermanella aerolata NBRC 106429.</title>
        <authorList>
            <person name="Hosoyama A."/>
            <person name="Uohara A."/>
            <person name="Ohji S."/>
            <person name="Ichikawa N."/>
        </authorList>
    </citation>
    <scope>NUCLEOTIDE SEQUENCE [LARGE SCALE GENOMIC DNA]</scope>
    <source>
        <strain evidence="7 8">NBRC 106429</strain>
    </source>
</reference>
<evidence type="ECO:0000256" key="2">
    <source>
        <dbReference type="ARBA" id="ARBA00008889"/>
    </source>
</evidence>
<evidence type="ECO:0000256" key="5">
    <source>
        <dbReference type="ARBA" id="ARBA00035202"/>
    </source>
</evidence>
<dbReference type="InterPro" id="IPR047865">
    <property type="entry name" value="Ribosomal_uL10_bac_type"/>
</dbReference>
<dbReference type="OrthoDB" id="9791972at2"/>
<comment type="function">
    <text evidence="1 6">Forms part of the ribosomal stalk, playing a central role in the interaction of the ribosome with GTP-bound translation factors.</text>
</comment>
<keyword evidence="8" id="KW-1185">Reference proteome</keyword>
<keyword evidence="6" id="KW-0699">rRNA-binding</keyword>
<dbReference type="InterPro" id="IPR001790">
    <property type="entry name" value="Ribosomal_uL10"/>
</dbReference>
<evidence type="ECO:0000256" key="1">
    <source>
        <dbReference type="ARBA" id="ARBA00002633"/>
    </source>
</evidence>
<name>A0A512DRG9_9PROT</name>